<feature type="signal peptide" evidence="2">
    <location>
        <begin position="1"/>
        <end position="23"/>
    </location>
</feature>
<dbReference type="GO" id="GO:0031012">
    <property type="term" value="C:extracellular matrix"/>
    <property type="evidence" value="ECO:0000318"/>
    <property type="project" value="GO_Central"/>
</dbReference>
<evidence type="ECO:0008006" key="5">
    <source>
        <dbReference type="Google" id="ProtNLM"/>
    </source>
</evidence>
<name>A0A7M7NU18_STRPU</name>
<feature type="chain" id="PRO_5029878240" description="Heparanase" evidence="2">
    <location>
        <begin position="24"/>
        <end position="566"/>
    </location>
</feature>
<comment type="similarity">
    <text evidence="1">Belongs to the glycosyl hydrolase 79 family.</text>
</comment>
<dbReference type="PANTHER" id="PTHR46145">
    <property type="entry name" value="HEPARANASE"/>
    <property type="match status" value="1"/>
</dbReference>
<dbReference type="KEGG" id="spu:586860"/>
<evidence type="ECO:0000256" key="2">
    <source>
        <dbReference type="SAM" id="SignalP"/>
    </source>
</evidence>
<protein>
    <recommendedName>
        <fullName evidence="5">Heparanase</fullName>
    </recommendedName>
</protein>
<dbReference type="SUPFAM" id="SSF51445">
    <property type="entry name" value="(Trans)glycosidases"/>
    <property type="match status" value="1"/>
</dbReference>
<dbReference type="Gene3D" id="3.20.20.80">
    <property type="entry name" value="Glycosidases"/>
    <property type="match status" value="1"/>
</dbReference>
<dbReference type="Pfam" id="PF03662">
    <property type="entry name" value="Glyco_hydro_79n"/>
    <property type="match status" value="1"/>
</dbReference>
<dbReference type="GO" id="GO:0005615">
    <property type="term" value="C:extracellular space"/>
    <property type="evidence" value="ECO:0000318"/>
    <property type="project" value="GO_Central"/>
</dbReference>
<dbReference type="EnsemblMetazoa" id="XM_030985669">
    <property type="protein sequence ID" value="XP_030841529"/>
    <property type="gene ID" value="LOC586860"/>
</dbReference>
<dbReference type="OMA" id="PDYWISL"/>
<reference evidence="4" key="1">
    <citation type="submission" date="2015-02" db="EMBL/GenBank/DDBJ databases">
        <title>Genome sequencing for Strongylocentrotus purpuratus.</title>
        <authorList>
            <person name="Murali S."/>
            <person name="Liu Y."/>
            <person name="Vee V."/>
            <person name="English A."/>
            <person name="Wang M."/>
            <person name="Skinner E."/>
            <person name="Han Y."/>
            <person name="Muzny D.M."/>
            <person name="Worley K.C."/>
            <person name="Gibbs R.A."/>
        </authorList>
    </citation>
    <scope>NUCLEOTIDE SEQUENCE</scope>
</reference>
<evidence type="ECO:0000313" key="4">
    <source>
        <dbReference type="Proteomes" id="UP000007110"/>
    </source>
</evidence>
<dbReference type="Proteomes" id="UP000007110">
    <property type="component" value="Unassembled WGS sequence"/>
</dbReference>
<dbReference type="GeneID" id="586860"/>
<dbReference type="GO" id="GO:0016020">
    <property type="term" value="C:membrane"/>
    <property type="evidence" value="ECO:0007669"/>
    <property type="project" value="InterPro"/>
</dbReference>
<evidence type="ECO:0000313" key="3">
    <source>
        <dbReference type="EnsemblMetazoa" id="XP_030841529"/>
    </source>
</evidence>
<organism evidence="3 4">
    <name type="scientific">Strongylocentrotus purpuratus</name>
    <name type="common">Purple sea urchin</name>
    <dbReference type="NCBI Taxonomy" id="7668"/>
    <lineage>
        <taxon>Eukaryota</taxon>
        <taxon>Metazoa</taxon>
        <taxon>Echinodermata</taxon>
        <taxon>Eleutherozoa</taxon>
        <taxon>Echinozoa</taxon>
        <taxon>Echinoidea</taxon>
        <taxon>Euechinoidea</taxon>
        <taxon>Echinacea</taxon>
        <taxon>Camarodonta</taxon>
        <taxon>Echinidea</taxon>
        <taxon>Strongylocentrotidae</taxon>
        <taxon>Strongylocentrotus</taxon>
    </lineage>
</organism>
<dbReference type="InterPro" id="IPR017853">
    <property type="entry name" value="GH"/>
</dbReference>
<dbReference type="GO" id="GO:0016798">
    <property type="term" value="F:hydrolase activity, acting on glycosyl bonds"/>
    <property type="evidence" value="ECO:0007669"/>
    <property type="project" value="InterPro"/>
</dbReference>
<reference evidence="3" key="2">
    <citation type="submission" date="2021-01" db="UniProtKB">
        <authorList>
            <consortium name="EnsemblMetazoa"/>
        </authorList>
    </citation>
    <scope>IDENTIFICATION</scope>
</reference>
<dbReference type="InterPro" id="IPR005199">
    <property type="entry name" value="Glyco_hydro_79"/>
</dbReference>
<evidence type="ECO:0000256" key="1">
    <source>
        <dbReference type="ARBA" id="ARBA00009800"/>
    </source>
</evidence>
<dbReference type="OrthoDB" id="726732at2759"/>
<sequence>MAPLAALVRVLCLGLGLLCSSTGKSTNFLELVNTIIDNDVNPQPIYNRVGGNNVISNQREDAPASSNTTLSFSVSIETNKVMHTVDRRYLSTGFSAKEVAFPPPVAFDPNSVLLQTLMRGLSPAVLRVGGRSGDEVLFMVNGSTNAIPIPSFDVDHFITGEQWKGLNEFTRKCGVDLAFTLNVAVRKGDSWDPTNAKELLDFNANHGYRVIWQLGNEPKRFKKNYLMTIPASQLAKDFITLRGILSEDRYRYSNELVGPDIGHFPIHKCARTDMPDFSSTTATYLQRFLRDAGDAINATTLHFYNLHGASSNSIHNFTDPDQLFRTRCELQIFRKLMNGSRPTGFRVKWLGETSFVADGGLQNVSDRYVAGFPILHNLGLAAEMEISVFIYWNLLVGPYGLIDSHNNTYIPNPLYWAFLLHKRLLGTHVLSVSYALDGHTGEDTEAEKKKSYVHIFAHCTLISPLYPAGAVTMMVLNLHNDSEASLHLTGDLVNKTVYEYLLTPPGGDLTSKNTTLNGHLLKMKNSTHFPDILPRPLPVGSPIVLPPETYGFYVIRDANAPACRHN</sequence>
<dbReference type="InParanoid" id="A0A7M7NU18"/>
<dbReference type="RefSeq" id="XP_030841529.1">
    <property type="nucleotide sequence ID" value="XM_030985669.1"/>
</dbReference>
<accession>A0A7M7NU18</accession>
<keyword evidence="4" id="KW-1185">Reference proteome</keyword>
<keyword evidence="2" id="KW-0732">Signal</keyword>
<dbReference type="AlphaFoldDB" id="A0A7M7NU18"/>
<proteinExistence type="inferred from homology"/>
<dbReference type="PANTHER" id="PTHR46145:SF4">
    <property type="entry name" value="HEPARANASE"/>
    <property type="match status" value="1"/>
</dbReference>